<gene>
    <name evidence="1" type="ORF">OKW52_18435</name>
</gene>
<dbReference type="EMBL" id="JAPDFL010000001">
    <property type="protein sequence ID" value="MCW1934179.1"/>
    <property type="molecule type" value="Genomic_DNA"/>
</dbReference>
<comment type="caution">
    <text evidence="1">The sequence shown here is derived from an EMBL/GenBank/DDBJ whole genome shotgun (WGS) entry which is preliminary data.</text>
</comment>
<organism evidence="1 2">
    <name type="scientific">Pararhodobacter zhoushanensis</name>
    <dbReference type="NCBI Taxonomy" id="2479545"/>
    <lineage>
        <taxon>Bacteria</taxon>
        <taxon>Pseudomonadati</taxon>
        <taxon>Pseudomonadota</taxon>
        <taxon>Alphaproteobacteria</taxon>
        <taxon>Rhodobacterales</taxon>
        <taxon>Paracoccaceae</taxon>
        <taxon>Pararhodobacter</taxon>
    </lineage>
</organism>
<keyword evidence="2" id="KW-1185">Reference proteome</keyword>
<protein>
    <submittedName>
        <fullName evidence="1">Ornithine cyclodeaminase</fullName>
    </submittedName>
</protein>
<dbReference type="Proteomes" id="UP001208938">
    <property type="component" value="Unassembled WGS sequence"/>
</dbReference>
<dbReference type="PANTHER" id="PTHR13812:SF19">
    <property type="entry name" value="KETIMINE REDUCTASE MU-CRYSTALLIN"/>
    <property type="match status" value="1"/>
</dbReference>
<dbReference type="InterPro" id="IPR036291">
    <property type="entry name" value="NAD(P)-bd_dom_sf"/>
</dbReference>
<dbReference type="PIRSF" id="PIRSF001439">
    <property type="entry name" value="CryM"/>
    <property type="match status" value="1"/>
</dbReference>
<reference evidence="1 2" key="1">
    <citation type="submission" date="2022-10" db="EMBL/GenBank/DDBJ databases">
        <title>Pararhodobacter sp. nov., isolated from marine algae.</title>
        <authorList>
            <person name="Choi B.J."/>
            <person name="Kim J.M."/>
            <person name="Lee J.K."/>
            <person name="Choi D.G."/>
            <person name="Jeon C.O."/>
        </authorList>
    </citation>
    <scope>NUCLEOTIDE SEQUENCE [LARGE SCALE GENOMIC DNA]</scope>
    <source>
        <strain evidence="1 2">ZQ420</strain>
    </source>
</reference>
<dbReference type="Gene3D" id="3.40.50.720">
    <property type="entry name" value="NAD(P)-binding Rossmann-like Domain"/>
    <property type="match status" value="1"/>
</dbReference>
<evidence type="ECO:0000313" key="2">
    <source>
        <dbReference type="Proteomes" id="UP001208938"/>
    </source>
</evidence>
<dbReference type="InterPro" id="IPR003462">
    <property type="entry name" value="ODC_Mu_crystall"/>
</dbReference>
<dbReference type="Pfam" id="PF02423">
    <property type="entry name" value="OCD_Mu_crystall"/>
    <property type="match status" value="1"/>
</dbReference>
<sequence length="307" mass="32785">MIPVLTLEAVEPLLDWMALGDAILDAHRRAPAQIKDVLMERGADRLLSRAAWIDGMGLGVKSVSVFPGNAAKGLPSVQGAMLVFDDQTGAIEAVIDNALITKWKTAGDSLLGARLLARPDAQSLLIVGAGTVAASLIEAYRAWKPDLAITLWSRRPEPAQALAARFRAVRTTTDLPAAVAAADIVSTCTMATDPLIHGAWLRPGQHLDLIGAYTPTMREADDEALQRGRLFVDSRATTLGHIGELMIPLASGAIKDSDVLGDFHDLSTGSVGRQSPQDITVFKNGGGAHLDLMTARMILSRWRDAQM</sequence>
<dbReference type="SUPFAM" id="SSF51735">
    <property type="entry name" value="NAD(P)-binding Rossmann-fold domains"/>
    <property type="match status" value="1"/>
</dbReference>
<dbReference type="InterPro" id="IPR023401">
    <property type="entry name" value="ODC_N"/>
</dbReference>
<accession>A0ABT3H324</accession>
<dbReference type="RefSeq" id="WP_264506999.1">
    <property type="nucleotide sequence ID" value="NZ_JAPDFL010000001.1"/>
</dbReference>
<dbReference type="Gene3D" id="3.30.1780.10">
    <property type="entry name" value="ornithine cyclodeaminase, domain 1"/>
    <property type="match status" value="1"/>
</dbReference>
<evidence type="ECO:0000313" key="1">
    <source>
        <dbReference type="EMBL" id="MCW1934179.1"/>
    </source>
</evidence>
<name>A0ABT3H324_9RHOB</name>
<proteinExistence type="predicted"/>
<dbReference type="PANTHER" id="PTHR13812">
    <property type="entry name" value="KETIMINE REDUCTASE MU-CRYSTALLIN"/>
    <property type="match status" value="1"/>
</dbReference>